<reference evidence="2 3" key="1">
    <citation type="submission" date="2023-10" db="EMBL/GenBank/DDBJ databases">
        <title>Bacteria for the degradation of biodegradable plastic PBAT(Polybutylene adipate terephthalate).</title>
        <authorList>
            <person name="Weon H.-Y."/>
            <person name="Yeon J."/>
        </authorList>
    </citation>
    <scope>NUCLEOTIDE SEQUENCE [LARGE SCALE GENOMIC DNA]</scope>
    <source>
        <strain evidence="2 3">SBD 7-3</strain>
    </source>
</reference>
<name>A0ABZ0CNZ9_9BURK</name>
<protein>
    <submittedName>
        <fullName evidence="2">Phage holin family protein</fullName>
    </submittedName>
</protein>
<dbReference type="EMBL" id="CP136336">
    <property type="protein sequence ID" value="WOB06721.1"/>
    <property type="molecule type" value="Genomic_DNA"/>
</dbReference>
<gene>
    <name evidence="2" type="ORF">RXV79_17530</name>
</gene>
<proteinExistence type="predicted"/>
<organism evidence="2 3">
    <name type="scientific">Piscinibacter gummiphilus</name>
    <dbReference type="NCBI Taxonomy" id="946333"/>
    <lineage>
        <taxon>Bacteria</taxon>
        <taxon>Pseudomonadati</taxon>
        <taxon>Pseudomonadota</taxon>
        <taxon>Betaproteobacteria</taxon>
        <taxon>Burkholderiales</taxon>
        <taxon>Sphaerotilaceae</taxon>
        <taxon>Piscinibacter</taxon>
    </lineage>
</organism>
<sequence>MHPLLHLIVREPHLLADHAGAYAELLGEEIGVASTHWKRKALLSAVALCSAGVGAVLVGVALMLWAVIPPENMNAPWALIAAPLVPLGLAVGCWVSARNDAGPRAFEQMRRQLREDAAMLKEATAS</sequence>
<keyword evidence="1" id="KW-1133">Transmembrane helix</keyword>
<evidence type="ECO:0000313" key="3">
    <source>
        <dbReference type="Proteomes" id="UP001303946"/>
    </source>
</evidence>
<evidence type="ECO:0000256" key="1">
    <source>
        <dbReference type="SAM" id="Phobius"/>
    </source>
</evidence>
<feature type="transmembrane region" description="Helical" evidence="1">
    <location>
        <begin position="74"/>
        <end position="95"/>
    </location>
</feature>
<dbReference type="Proteomes" id="UP001303946">
    <property type="component" value="Chromosome"/>
</dbReference>
<keyword evidence="3" id="KW-1185">Reference proteome</keyword>
<feature type="transmembrane region" description="Helical" evidence="1">
    <location>
        <begin position="42"/>
        <end position="68"/>
    </location>
</feature>
<accession>A0ABZ0CNZ9</accession>
<keyword evidence="1" id="KW-0472">Membrane</keyword>
<keyword evidence="1" id="KW-0812">Transmembrane</keyword>
<evidence type="ECO:0000313" key="2">
    <source>
        <dbReference type="EMBL" id="WOB06721.1"/>
    </source>
</evidence>
<dbReference type="RefSeq" id="WP_316699331.1">
    <property type="nucleotide sequence ID" value="NZ_CP136336.1"/>
</dbReference>